<dbReference type="Proteomes" id="UP000752696">
    <property type="component" value="Unassembled WGS sequence"/>
</dbReference>
<proteinExistence type="predicted"/>
<protein>
    <submittedName>
        <fullName evidence="1">Uncharacterized protein</fullName>
    </submittedName>
</protein>
<dbReference type="EMBL" id="CAJDYZ010011335">
    <property type="protein sequence ID" value="CAD1479340.1"/>
    <property type="molecule type" value="Genomic_DNA"/>
</dbReference>
<reference evidence="1" key="1">
    <citation type="submission" date="2020-07" db="EMBL/GenBank/DDBJ databases">
        <authorList>
            <person name="Nazaruddin N."/>
        </authorList>
    </citation>
    <scope>NUCLEOTIDE SEQUENCE</scope>
</reference>
<comment type="caution">
    <text evidence="1">The sequence shown here is derived from an EMBL/GenBank/DDBJ whole genome shotgun (WGS) entry which is preliminary data.</text>
</comment>
<gene>
    <name evidence="1" type="ORF">MHI_LOCUS851933</name>
</gene>
<sequence length="48" mass="5647">MKEIPDRHLPVCVRMCVRVYLCAREVLGSLWNLHCAVYRVESTVQTDR</sequence>
<organism evidence="1 2">
    <name type="scientific">Heterotrigona itama</name>
    <dbReference type="NCBI Taxonomy" id="395501"/>
    <lineage>
        <taxon>Eukaryota</taxon>
        <taxon>Metazoa</taxon>
        <taxon>Ecdysozoa</taxon>
        <taxon>Arthropoda</taxon>
        <taxon>Hexapoda</taxon>
        <taxon>Insecta</taxon>
        <taxon>Pterygota</taxon>
        <taxon>Neoptera</taxon>
        <taxon>Endopterygota</taxon>
        <taxon>Hymenoptera</taxon>
        <taxon>Apocrita</taxon>
        <taxon>Aculeata</taxon>
        <taxon>Apoidea</taxon>
        <taxon>Anthophila</taxon>
        <taxon>Apidae</taxon>
        <taxon>Heterotrigona</taxon>
    </lineage>
</organism>
<feature type="non-terminal residue" evidence="1">
    <location>
        <position position="48"/>
    </location>
</feature>
<evidence type="ECO:0000313" key="1">
    <source>
        <dbReference type="EMBL" id="CAD1479340.1"/>
    </source>
</evidence>
<accession>A0A6V7HGH8</accession>
<evidence type="ECO:0000313" key="2">
    <source>
        <dbReference type="Proteomes" id="UP000752696"/>
    </source>
</evidence>
<keyword evidence="2" id="KW-1185">Reference proteome</keyword>
<dbReference type="AlphaFoldDB" id="A0A6V7HGH8"/>
<name>A0A6V7HGH8_9HYME</name>